<evidence type="ECO:0000313" key="5">
    <source>
        <dbReference type="Proteomes" id="UP000295097"/>
    </source>
</evidence>
<reference evidence="4 5" key="1">
    <citation type="submission" date="2019-03" db="EMBL/GenBank/DDBJ databases">
        <title>Freshwater and sediment microbial communities from various areas in North America, analyzing microbe dynamics in response to fracking.</title>
        <authorList>
            <person name="Lamendella R."/>
        </authorList>
    </citation>
    <scope>NUCLEOTIDE SEQUENCE [LARGE SCALE GENOMIC DNA]</scope>
    <source>
        <strain evidence="4 5">175.2</strain>
    </source>
</reference>
<dbReference type="InterPro" id="IPR001434">
    <property type="entry name" value="OmcB-like_DUF11"/>
</dbReference>
<dbReference type="Proteomes" id="UP000295097">
    <property type="component" value="Unassembled WGS sequence"/>
</dbReference>
<feature type="domain" description="DUF7507" evidence="3">
    <location>
        <begin position="510"/>
        <end position="611"/>
    </location>
</feature>
<dbReference type="SUPFAM" id="SSF117074">
    <property type="entry name" value="Hypothetical protein PA1324"/>
    <property type="match status" value="1"/>
</dbReference>
<dbReference type="InterPro" id="IPR055354">
    <property type="entry name" value="DUF7507"/>
</dbReference>
<dbReference type="PANTHER" id="PTHR34819">
    <property type="entry name" value="LARGE CYSTEINE-RICH PERIPLASMIC PROTEIN OMCB"/>
    <property type="match status" value="1"/>
</dbReference>
<dbReference type="Pfam" id="PF24346">
    <property type="entry name" value="DUF7507"/>
    <property type="match status" value="10"/>
</dbReference>
<dbReference type="Gene3D" id="2.60.40.10">
    <property type="entry name" value="Immunoglobulins"/>
    <property type="match status" value="1"/>
</dbReference>
<proteinExistence type="predicted"/>
<dbReference type="NCBIfam" id="TIGR01451">
    <property type="entry name" value="B_ant_repeat"/>
    <property type="match status" value="4"/>
</dbReference>
<feature type="compositionally biased region" description="Polar residues" evidence="1">
    <location>
        <begin position="363"/>
        <end position="404"/>
    </location>
</feature>
<feature type="domain" description="DUF7507" evidence="3">
    <location>
        <begin position="1089"/>
        <end position="1194"/>
    </location>
</feature>
<dbReference type="OrthoDB" id="9773411at2"/>
<feature type="compositionally biased region" description="Basic and acidic residues" evidence="1">
    <location>
        <begin position="1222"/>
        <end position="1231"/>
    </location>
</feature>
<feature type="region of interest" description="Disordered" evidence="1">
    <location>
        <begin position="1180"/>
        <end position="1231"/>
    </location>
</feature>
<feature type="domain" description="DUF7507" evidence="3">
    <location>
        <begin position="1344"/>
        <end position="1443"/>
    </location>
</feature>
<organism evidence="4 5">
    <name type="scientific">Martelella mediterranea</name>
    <dbReference type="NCBI Taxonomy" id="293089"/>
    <lineage>
        <taxon>Bacteria</taxon>
        <taxon>Pseudomonadati</taxon>
        <taxon>Pseudomonadota</taxon>
        <taxon>Alphaproteobacteria</taxon>
        <taxon>Hyphomicrobiales</taxon>
        <taxon>Aurantimonadaceae</taxon>
        <taxon>Martelella</taxon>
    </lineage>
</organism>
<feature type="region of interest" description="Disordered" evidence="1">
    <location>
        <begin position="483"/>
        <end position="509"/>
    </location>
</feature>
<feature type="domain" description="DUF7507" evidence="3">
    <location>
        <begin position="281"/>
        <end position="378"/>
    </location>
</feature>
<sequence length="1782" mass="190005">MRYTQALSFRASKQGPVPRKRNASRMSSSWLAPSISDIAGPLLFIAMVIAAFVMMAMMPAHQAHAQSIPTISCSTDANLFNTGFNPSTGGNLTTGQDRNWEVSTLQPAYYEGRLPPALSYRPATVVDSPSNQWTSKRNASWISLSNTGHQGPPNESNKRTTYRDLFFRYQFKLDPQVDLNSIRLDMDFYADDGIYQVWVNKTPQGVRSQHITPDYARPSMYTDPSDDYYWANSYKPGNQEAGALSSGFQSGLNEIVVQIKSQAEHVGLQAHFTGTLGICHPELTVKQKSSLVNTGRDAKPGDEISIKADITNTGRLDFSRVEASDSIRSVTLSPNNFALAKSKLTSVSGRYSITQDDIDRGSVDNTVSAKGTASNGTSSPNVSDPQTIQIPRNADMSVSKTSSGDGDAFTGTLSYKVEVTNTGNVTLTNIRPADPHLDAPLQVQSGSKDKLLPGQKVVFTGKYTPKPAEIDAGSFTNTVKVTANTPPGAGTGGGSTIEKQDSDTADLRKPEIQVEQSTPRLENSSALPKAKDKVRIEAKVSNKGTLDFTKVDIANTLKPLTVDPSSFSLARNGERTVSGSYVLTQEDINRGAIENTLKAVGTARNGATVQDDDRRSLNLSRNADMSVEKTSSGGGDAFTGKLSYTVKVTNTGNVTLTNIRPEDPHLDAPLQVKSGSSAKLEPGEQVVFTGQYTPQQAEIDTGSFTNTVKVTATTPPGAGAGGGSTIEKQDSNKAGLPEKPGLTVTKEAATPVDANGNGFIDAGDTIAYTITATNTGNVSLTDFTVEDPLLDAGSVSGNGNRQVEPQGQAVFTGKHTIKQSEIDAGKLKNVATVHARTKAGTPVQNKDEATVTFADNSDIGAVKTAEFLAPASQSNFKLGDKIRYTVKVTNKGNRTLSNIRIEEALDGVDLVPSDPNLTQLKPAQQAFYTGLYTPKQSEIDQGKLINKVTVSAVSSGGKTVSVPAEVETKIESVAKMALTKTAHPRKSDGRFSPGDVIDYDVVVSNEGNVTLSSIRAEDAIPGLTLSPVGNFNGTLLPREEVTFKTSYTLKASDIDSGALVNTATANAKSPSGAPVKASDEARTEFAAFPAIEIEKKGSLNDTNGNDAYDVGETIDYTITVWNRGNVTLTDVLPKDTVVLDNGKTKSLALEPSTPQTIRAGESIVFKATYTVVQEDVDAGGMKNTATVSGKPPRPDEKPPEDGDEVRVADANAKPAINATRKANLEDENRNELGDEGEKIAVSTLITNTGTVTLYNVTLEEKRAGAEARDVSIKTLAPGEDYEVKDSYALTADDVQAGRSKTEATPVGQTANKEEVRGDPVSAEVTWAKPSTLVVEKKGTFVDVNNDGFASTDDVIEYAITVTNDGGQNIKGVSPQDEGIVLPDKTRGTGTLTDFEPKVTDLGPGEAVTFKTRYVLTKSDLDKAAGLDQGIVNTATATGKAGTQDIPAKPGSATTVLPMATPSDITLIKESLVSQIRRGEKAPFVITVINNTQDRITDLAIVDKMPGGFRFDEGSGSVNGEKVKPVVSGRNVRFENITVEPGGKAYVRLNMTALSTLSPGKYENEATAIDHFNRPLSPKATASITIKVDPVFDCGDIIGRVFDDANGDGYADDGETGLPGVRVATAYGLLVTTDEYGRFHVACADLPDKNIGSNFIMKLDERTLPSGYRVTSENPRVVRLTAGKTVKLNFGASAGHMVDVDLAAAAFVPDTIVLKDDWQSGLDQLVSILASHQSRLRLNYLIQGSDPLADQRLKAVAQQIEGLWKARRLPGKPDISMRIEISE</sequence>
<feature type="compositionally biased region" description="Basic and acidic residues" evidence="1">
    <location>
        <begin position="498"/>
        <end position="509"/>
    </location>
</feature>
<evidence type="ECO:0000259" key="2">
    <source>
        <dbReference type="Pfam" id="PF01345"/>
    </source>
</evidence>
<name>A0A4R3NN16_9HYPH</name>
<feature type="domain" description="DUF7507" evidence="3">
    <location>
        <begin position="862"/>
        <end position="961"/>
    </location>
</feature>
<feature type="domain" description="DUF7507" evidence="3">
    <location>
        <begin position="739"/>
        <end position="845"/>
    </location>
</feature>
<feature type="region of interest" description="Disordered" evidence="1">
    <location>
        <begin position="714"/>
        <end position="738"/>
    </location>
</feature>
<dbReference type="InterPro" id="IPR051172">
    <property type="entry name" value="Chlamydia_OmcB"/>
</dbReference>
<feature type="region of interest" description="Disordered" evidence="1">
    <location>
        <begin position="362"/>
        <end position="405"/>
    </location>
</feature>
<feature type="domain" description="DUF7507" evidence="3">
    <location>
        <begin position="624"/>
        <end position="717"/>
    </location>
</feature>
<evidence type="ECO:0000259" key="3">
    <source>
        <dbReference type="Pfam" id="PF24346"/>
    </source>
</evidence>
<feature type="compositionally biased region" description="Basic and acidic residues" evidence="1">
    <location>
        <begin position="1192"/>
        <end position="1207"/>
    </location>
</feature>
<keyword evidence="5" id="KW-1185">Reference proteome</keyword>
<comment type="caution">
    <text evidence="4">The sequence shown here is derived from an EMBL/GenBank/DDBJ whole genome shotgun (WGS) entry which is preliminary data.</text>
</comment>
<dbReference type="PANTHER" id="PTHR34819:SF4">
    <property type="entry name" value="LARGE CYSTEINE-RICH PERIPLASMIC PROTEIN OMCB"/>
    <property type="match status" value="1"/>
</dbReference>
<feature type="domain" description="DUF11" evidence="2">
    <location>
        <begin position="1463"/>
        <end position="1567"/>
    </location>
</feature>
<feature type="domain" description="DUF7507" evidence="3">
    <location>
        <begin position="975"/>
        <end position="1077"/>
    </location>
</feature>
<feature type="region of interest" description="Disordered" evidence="1">
    <location>
        <begin position="1298"/>
        <end position="1320"/>
    </location>
</feature>
<feature type="domain" description="DUF7507" evidence="3">
    <location>
        <begin position="395"/>
        <end position="489"/>
    </location>
</feature>
<dbReference type="Pfam" id="PF01345">
    <property type="entry name" value="DUF11"/>
    <property type="match status" value="1"/>
</dbReference>
<evidence type="ECO:0000256" key="1">
    <source>
        <dbReference type="SAM" id="MobiDB-lite"/>
    </source>
</evidence>
<accession>A0A4R3NN16</accession>
<dbReference type="InterPro" id="IPR013783">
    <property type="entry name" value="Ig-like_fold"/>
</dbReference>
<protein>
    <submittedName>
        <fullName evidence="4">Putative repeat protein (TIGR01451 family)</fullName>
    </submittedName>
</protein>
<feature type="domain" description="DUF7507" evidence="3">
    <location>
        <begin position="1214"/>
        <end position="1315"/>
    </location>
</feature>
<dbReference type="InterPro" id="IPR047589">
    <property type="entry name" value="DUF11_rpt"/>
</dbReference>
<dbReference type="EMBL" id="SMAR01000023">
    <property type="protein sequence ID" value="TCT36178.1"/>
    <property type="molecule type" value="Genomic_DNA"/>
</dbReference>
<evidence type="ECO:0000313" key="4">
    <source>
        <dbReference type="EMBL" id="TCT36178.1"/>
    </source>
</evidence>
<gene>
    <name evidence="4" type="ORF">EDC90_102334</name>
</gene>